<evidence type="ECO:0000313" key="2">
    <source>
        <dbReference type="EMBL" id="MWC44973.1"/>
    </source>
</evidence>
<dbReference type="RefSeq" id="WP_112382792.1">
    <property type="nucleotide sequence ID" value="NZ_FNBI01000008.1"/>
</dbReference>
<evidence type="ECO:0000313" key="3">
    <source>
        <dbReference type="EMBL" id="SDF98654.1"/>
    </source>
</evidence>
<dbReference type="InterPro" id="IPR011037">
    <property type="entry name" value="Pyrv_Knase-like_insert_dom_sf"/>
</dbReference>
<dbReference type="OrthoDB" id="1550913at2"/>
<dbReference type="EMBL" id="FNBI01000008">
    <property type="protein sequence ID" value="SDF98654.1"/>
    <property type="molecule type" value="Genomic_DNA"/>
</dbReference>
<dbReference type="EMBL" id="WSUT01000005">
    <property type="protein sequence ID" value="MWC44973.1"/>
    <property type="molecule type" value="Genomic_DNA"/>
</dbReference>
<reference evidence="2 5" key="2">
    <citation type="submission" date="2019-12" db="EMBL/GenBank/DDBJ databases">
        <authorList>
            <person name="Zheng J."/>
        </authorList>
    </citation>
    <scope>NUCLEOTIDE SEQUENCE [LARGE SCALE GENOMIC DNA]</scope>
    <source>
        <strain evidence="2 5">DSM 27347</strain>
    </source>
</reference>
<dbReference type="InterPro" id="IPR052716">
    <property type="entry name" value="MOSC_domain"/>
</dbReference>
<dbReference type="Gene3D" id="2.40.33.20">
    <property type="entry name" value="PK beta-barrel domain-like"/>
    <property type="match status" value="1"/>
</dbReference>
<dbReference type="GO" id="GO:0003824">
    <property type="term" value="F:catalytic activity"/>
    <property type="evidence" value="ECO:0007669"/>
    <property type="project" value="InterPro"/>
</dbReference>
<dbReference type="PROSITE" id="PS51340">
    <property type="entry name" value="MOSC"/>
    <property type="match status" value="1"/>
</dbReference>
<gene>
    <name evidence="2" type="ORF">GQR91_15215</name>
    <name evidence="3" type="ORF">SAMN05216557_108136</name>
</gene>
<protein>
    <submittedName>
        <fullName evidence="3">MOSC domain-containing protein</fullName>
    </submittedName>
</protein>
<evidence type="ECO:0000259" key="1">
    <source>
        <dbReference type="PROSITE" id="PS51340"/>
    </source>
</evidence>
<dbReference type="Proteomes" id="UP000436801">
    <property type="component" value="Unassembled WGS sequence"/>
</dbReference>
<sequence length="152" mass="16388">MTGTLAGIARRARPKAPMEVLTSAAVTLDGGVEGDWRGQVKPGGRGRRQVSLIERRDWLAAMAELGTDLPWQERRANLLVDDFDLPQVPGTRLRIGPVLLEITVECDPCIRMEAVAPGLEAALTPDWRGGALARVIEGGTIAVGDQIRIEEA</sequence>
<organism evidence="3 4">
    <name type="scientific">Sphingomonas carotinifaciens</name>
    <dbReference type="NCBI Taxonomy" id="1166323"/>
    <lineage>
        <taxon>Bacteria</taxon>
        <taxon>Pseudomonadati</taxon>
        <taxon>Pseudomonadota</taxon>
        <taxon>Alphaproteobacteria</taxon>
        <taxon>Sphingomonadales</taxon>
        <taxon>Sphingomonadaceae</taxon>
        <taxon>Sphingomonas</taxon>
    </lineage>
</organism>
<dbReference type="InterPro" id="IPR005302">
    <property type="entry name" value="MoCF_Sase_C"/>
</dbReference>
<dbReference type="GO" id="GO:0030151">
    <property type="term" value="F:molybdenum ion binding"/>
    <property type="evidence" value="ECO:0007669"/>
    <property type="project" value="InterPro"/>
</dbReference>
<name>A0A1G7QJI0_9SPHN</name>
<dbReference type="Pfam" id="PF03473">
    <property type="entry name" value="MOSC"/>
    <property type="match status" value="1"/>
</dbReference>
<dbReference type="Proteomes" id="UP000323502">
    <property type="component" value="Unassembled WGS sequence"/>
</dbReference>
<dbReference type="PANTHER" id="PTHR36930">
    <property type="entry name" value="METAL-SULFUR CLUSTER BIOSYNTHESIS PROTEINS YUAD-RELATED"/>
    <property type="match status" value="1"/>
</dbReference>
<evidence type="ECO:0000313" key="5">
    <source>
        <dbReference type="Proteomes" id="UP000436801"/>
    </source>
</evidence>
<keyword evidence="4" id="KW-1185">Reference proteome</keyword>
<dbReference type="SUPFAM" id="SSF50800">
    <property type="entry name" value="PK beta-barrel domain-like"/>
    <property type="match status" value="1"/>
</dbReference>
<accession>A0A1G7QJI0</accession>
<proteinExistence type="predicted"/>
<dbReference type="PANTHER" id="PTHR36930:SF1">
    <property type="entry name" value="MOSC DOMAIN-CONTAINING PROTEIN"/>
    <property type="match status" value="1"/>
</dbReference>
<dbReference type="GO" id="GO:0030170">
    <property type="term" value="F:pyridoxal phosphate binding"/>
    <property type="evidence" value="ECO:0007669"/>
    <property type="project" value="InterPro"/>
</dbReference>
<dbReference type="AlphaFoldDB" id="A0A1G7QJI0"/>
<feature type="domain" description="MOSC" evidence="1">
    <location>
        <begin position="18"/>
        <end position="150"/>
    </location>
</feature>
<reference evidence="3 4" key="1">
    <citation type="submission" date="2016-10" db="EMBL/GenBank/DDBJ databases">
        <authorList>
            <person name="Varghese N."/>
            <person name="Submissions S."/>
        </authorList>
    </citation>
    <scope>NUCLEOTIDE SEQUENCE [LARGE SCALE GENOMIC DNA]</scope>
    <source>
        <strain evidence="3 4">S7-754</strain>
    </source>
</reference>
<evidence type="ECO:0000313" key="4">
    <source>
        <dbReference type="Proteomes" id="UP000323502"/>
    </source>
</evidence>